<dbReference type="PANTHER" id="PTHR11461">
    <property type="entry name" value="SERINE PROTEASE INHIBITOR, SERPIN"/>
    <property type="match status" value="1"/>
</dbReference>
<accession>A0A7K2ILW9</accession>
<evidence type="ECO:0000259" key="2">
    <source>
        <dbReference type="SMART" id="SM00093"/>
    </source>
</evidence>
<dbReference type="RefSeq" id="WP_161110084.1">
    <property type="nucleotide sequence ID" value="NZ_WWHY01000001.1"/>
</dbReference>
<dbReference type="PANTHER" id="PTHR11461:SF211">
    <property type="entry name" value="GH10112P-RELATED"/>
    <property type="match status" value="1"/>
</dbReference>
<dbReference type="InterPro" id="IPR023796">
    <property type="entry name" value="Serpin_dom"/>
</dbReference>
<dbReference type="Gene3D" id="3.30.497.10">
    <property type="entry name" value="Antithrombin, subunit I, domain 2"/>
    <property type="match status" value="1"/>
</dbReference>
<dbReference type="CDD" id="cd19590">
    <property type="entry name" value="serpin_thermopin-like"/>
    <property type="match status" value="1"/>
</dbReference>
<evidence type="ECO:0000313" key="4">
    <source>
        <dbReference type="Proteomes" id="UP000467124"/>
    </source>
</evidence>
<name>A0A7K2ILW9_9ACTN</name>
<comment type="similarity">
    <text evidence="1">Belongs to the serpin family.</text>
</comment>
<dbReference type="EMBL" id="WWHY01000001">
    <property type="protein sequence ID" value="MYR30981.1"/>
    <property type="molecule type" value="Genomic_DNA"/>
</dbReference>
<dbReference type="Gene3D" id="2.30.39.10">
    <property type="entry name" value="Alpha-1-antitrypsin, domain 1"/>
    <property type="match status" value="1"/>
</dbReference>
<dbReference type="InterPro" id="IPR036186">
    <property type="entry name" value="Serpin_sf"/>
</dbReference>
<dbReference type="InterPro" id="IPR042178">
    <property type="entry name" value="Serpin_sf_1"/>
</dbReference>
<dbReference type="InterPro" id="IPR042185">
    <property type="entry name" value="Serpin_sf_2"/>
</dbReference>
<feature type="domain" description="Serpin" evidence="2">
    <location>
        <begin position="18"/>
        <end position="363"/>
    </location>
</feature>
<dbReference type="InterPro" id="IPR000215">
    <property type="entry name" value="Serpin_fam"/>
</dbReference>
<dbReference type="GO" id="GO:0004867">
    <property type="term" value="F:serine-type endopeptidase inhibitor activity"/>
    <property type="evidence" value="ECO:0007669"/>
    <property type="project" value="InterPro"/>
</dbReference>
<dbReference type="Pfam" id="PF00079">
    <property type="entry name" value="Serpin"/>
    <property type="match status" value="1"/>
</dbReference>
<evidence type="ECO:0000313" key="3">
    <source>
        <dbReference type="EMBL" id="MYR30981.1"/>
    </source>
</evidence>
<protein>
    <submittedName>
        <fullName evidence="3">Serpin family protein</fullName>
    </submittedName>
</protein>
<dbReference type="SUPFAM" id="SSF56574">
    <property type="entry name" value="Serpins"/>
    <property type="match status" value="1"/>
</dbReference>
<organism evidence="3 4">
    <name type="scientific">Nocardiopsis alba</name>
    <dbReference type="NCBI Taxonomy" id="53437"/>
    <lineage>
        <taxon>Bacteria</taxon>
        <taxon>Bacillati</taxon>
        <taxon>Actinomycetota</taxon>
        <taxon>Actinomycetes</taxon>
        <taxon>Streptosporangiales</taxon>
        <taxon>Nocardiopsidaceae</taxon>
        <taxon>Nocardiopsis</taxon>
    </lineage>
</organism>
<dbReference type="AlphaFoldDB" id="A0A7K2ILW9"/>
<dbReference type="SMART" id="SM00093">
    <property type="entry name" value="SERPIN"/>
    <property type="match status" value="1"/>
</dbReference>
<dbReference type="GO" id="GO:0005615">
    <property type="term" value="C:extracellular space"/>
    <property type="evidence" value="ECO:0007669"/>
    <property type="project" value="InterPro"/>
</dbReference>
<gene>
    <name evidence="3" type="ORF">GTW20_01515</name>
</gene>
<comment type="caution">
    <text evidence="3">The sequence shown here is derived from an EMBL/GenBank/DDBJ whole genome shotgun (WGS) entry which is preliminary data.</text>
</comment>
<reference evidence="3 4" key="1">
    <citation type="journal article" date="2019" name="Nat. Commun.">
        <title>The antimicrobial potential of Streptomyces from insect microbiomes.</title>
        <authorList>
            <person name="Chevrette M.G."/>
            <person name="Carlson C.M."/>
            <person name="Ortega H.E."/>
            <person name="Thomas C."/>
            <person name="Ananiev G.E."/>
            <person name="Barns K.J."/>
            <person name="Book A.J."/>
            <person name="Cagnazzo J."/>
            <person name="Carlos C."/>
            <person name="Flanigan W."/>
            <person name="Grubbs K.J."/>
            <person name="Horn H.A."/>
            <person name="Hoffmann F.M."/>
            <person name="Klassen J.L."/>
            <person name="Knack J.J."/>
            <person name="Lewin G.R."/>
            <person name="McDonald B.R."/>
            <person name="Muller L."/>
            <person name="Melo W.G.P."/>
            <person name="Pinto-Tomas A.A."/>
            <person name="Schmitz A."/>
            <person name="Wendt-Pienkowski E."/>
            <person name="Wildman S."/>
            <person name="Zhao M."/>
            <person name="Zhang F."/>
            <person name="Bugni T.S."/>
            <person name="Andes D.R."/>
            <person name="Pupo M.T."/>
            <person name="Currie C.R."/>
        </authorList>
    </citation>
    <scope>NUCLEOTIDE SEQUENCE [LARGE SCALE GENOMIC DNA]</scope>
    <source>
        <strain evidence="3 4">SID5840</strain>
    </source>
</reference>
<proteinExistence type="inferred from homology"/>
<dbReference type="Proteomes" id="UP000467124">
    <property type="component" value="Unassembled WGS sequence"/>
</dbReference>
<evidence type="ECO:0000256" key="1">
    <source>
        <dbReference type="RuleBase" id="RU000411"/>
    </source>
</evidence>
<sequence>MSATGGDRPPNEDHARFASALERLLSAKDRSHVWSPYSVGSVLALLAEGAAGRTREELAALLAPVGGDPSAHLAALDAAVESADGLDLAVLNGLYVPDDLRPYPGFEKAVRARAGAEVERVDFRGASEEVRRSINGRVSEVTRGIIDELLAPGTVHPDVRMMLVNALWVKMVWRDPFEVGLTGQRRFHTPRGARKVSTMHRSGRMPYAERDGWRMVSLAGEYDLALDVFLGEGDTPPDHRTSRALYEALRPERVDLALPRFAVESDLSLLEPLADDSIGVRTLATDEADFSGIADARLKVDAIVHQSVLRVDERGAEGAAATAAVMLTAALPTKAKRFVVDRPFGFALRRGEAVLFTGRVVDPVDPGPAS</sequence>